<feature type="transmembrane region" description="Helical" evidence="1">
    <location>
        <begin position="65"/>
        <end position="85"/>
    </location>
</feature>
<evidence type="ECO:0000313" key="2">
    <source>
        <dbReference type="EMBL" id="HJC74210.1"/>
    </source>
</evidence>
<dbReference type="Proteomes" id="UP000823902">
    <property type="component" value="Unassembled WGS sequence"/>
</dbReference>
<name>A0A9D2QA38_9FIRM</name>
<keyword evidence="1" id="KW-0472">Membrane</keyword>
<feature type="transmembrane region" description="Helical" evidence="1">
    <location>
        <begin position="105"/>
        <end position="128"/>
    </location>
</feature>
<gene>
    <name evidence="2" type="ORF">H9697_04585</name>
</gene>
<proteinExistence type="predicted"/>
<dbReference type="AlphaFoldDB" id="A0A9D2QA38"/>
<comment type="caution">
    <text evidence="2">The sequence shown here is derived from an EMBL/GenBank/DDBJ whole genome shotgun (WGS) entry which is preliminary data.</text>
</comment>
<reference evidence="2" key="2">
    <citation type="submission" date="2021-04" db="EMBL/GenBank/DDBJ databases">
        <authorList>
            <person name="Gilroy R."/>
        </authorList>
    </citation>
    <scope>NUCLEOTIDE SEQUENCE</scope>
    <source>
        <strain evidence="2">CHK196-7946</strain>
    </source>
</reference>
<sequence>MKDFFAKKSVGFYFTVIAAVLVIAGTVMYTSVMYTNPLVYGFLIAAIVRAVLIIALSGKYGDKAFYNWTPVIGAVLAACAAVWGAELMVNQIGYIVSGLDEMSTIMSFIYYEVVMVIALLVWIIASFLKQVKQN</sequence>
<dbReference type="EMBL" id="DWVY01000019">
    <property type="protein sequence ID" value="HJC74210.1"/>
    <property type="molecule type" value="Genomic_DNA"/>
</dbReference>
<evidence type="ECO:0000256" key="1">
    <source>
        <dbReference type="SAM" id="Phobius"/>
    </source>
</evidence>
<evidence type="ECO:0000313" key="3">
    <source>
        <dbReference type="Proteomes" id="UP000823902"/>
    </source>
</evidence>
<keyword evidence="1" id="KW-0812">Transmembrane</keyword>
<feature type="transmembrane region" description="Helical" evidence="1">
    <location>
        <begin position="38"/>
        <end position="58"/>
    </location>
</feature>
<organism evidence="2 3">
    <name type="scientific">Candidatus Mediterraneibacter faecavium</name>
    <dbReference type="NCBI Taxonomy" id="2838668"/>
    <lineage>
        <taxon>Bacteria</taxon>
        <taxon>Bacillati</taxon>
        <taxon>Bacillota</taxon>
        <taxon>Clostridia</taxon>
        <taxon>Lachnospirales</taxon>
        <taxon>Lachnospiraceae</taxon>
        <taxon>Mediterraneibacter</taxon>
    </lineage>
</organism>
<protein>
    <submittedName>
        <fullName evidence="2">Uncharacterized protein</fullName>
    </submittedName>
</protein>
<accession>A0A9D2QA38</accession>
<feature type="transmembrane region" description="Helical" evidence="1">
    <location>
        <begin position="12"/>
        <end position="32"/>
    </location>
</feature>
<keyword evidence="1" id="KW-1133">Transmembrane helix</keyword>
<reference evidence="2" key="1">
    <citation type="journal article" date="2021" name="PeerJ">
        <title>Extensive microbial diversity within the chicken gut microbiome revealed by metagenomics and culture.</title>
        <authorList>
            <person name="Gilroy R."/>
            <person name="Ravi A."/>
            <person name="Getino M."/>
            <person name="Pursley I."/>
            <person name="Horton D.L."/>
            <person name="Alikhan N.F."/>
            <person name="Baker D."/>
            <person name="Gharbi K."/>
            <person name="Hall N."/>
            <person name="Watson M."/>
            <person name="Adriaenssens E.M."/>
            <person name="Foster-Nyarko E."/>
            <person name="Jarju S."/>
            <person name="Secka A."/>
            <person name="Antonio M."/>
            <person name="Oren A."/>
            <person name="Chaudhuri R.R."/>
            <person name="La Ragione R."/>
            <person name="Hildebrand F."/>
            <person name="Pallen M.J."/>
        </authorList>
    </citation>
    <scope>NUCLEOTIDE SEQUENCE</scope>
    <source>
        <strain evidence="2">CHK196-7946</strain>
    </source>
</reference>